<feature type="non-terminal residue" evidence="12">
    <location>
        <position position="1"/>
    </location>
</feature>
<sequence length="218" mass="24454">DAIRYWSGVSADNNGVLGGYPQVSRVDLQGSTQFLTKLRRKSKKFSPTTGPLPRVVDCGAGIGRLTKGFLGKVAEVVDIVEPVTQLTDVITSGEDFAELRQKGVVGDIYNVGLEKWTPREGREYTVIWNQWCLGQLTDRQLIDYFRRIKPFVAEGGWIVVKENMSTDPNGLDIFDETDSSVTRSDGKFRQIFERAGLKMIAQELQRGMPKGLYPVRTY</sequence>
<dbReference type="OrthoDB" id="1298661at2759"/>
<dbReference type="GO" id="GO:0005737">
    <property type="term" value="C:cytoplasm"/>
    <property type="evidence" value="ECO:0007669"/>
    <property type="project" value="TreeGrafter"/>
</dbReference>
<keyword evidence="4 11" id="KW-0949">S-adenosyl-L-methionine</keyword>
<feature type="binding site" evidence="11">
    <location>
        <position position="59"/>
    </location>
    <ligand>
        <name>S-adenosyl-L-methionine</name>
        <dbReference type="ChEBI" id="CHEBI:59789"/>
    </ligand>
</feature>
<evidence type="ECO:0000256" key="1">
    <source>
        <dbReference type="ARBA" id="ARBA00009059"/>
    </source>
</evidence>
<comment type="caution">
    <text evidence="12">The sequence shown here is derived from an EMBL/GenBank/DDBJ whole genome shotgun (WGS) entry which is preliminary data.</text>
</comment>
<comment type="catalytic activity">
    <reaction evidence="8">
        <text>N-terminal L-seryl-L-prolyl-L-lysyl-[protein] + 3 S-adenosyl-L-methionine = N-terminal N,N,N-trimethyl-L-seryl-L-prolyl-L-lysyl-[protein] + 3 S-adenosyl-L-homocysteine + 3 H(+)</text>
        <dbReference type="Rhea" id="RHEA:54724"/>
        <dbReference type="Rhea" id="RHEA-COMP:13789"/>
        <dbReference type="Rhea" id="RHEA-COMP:13973"/>
        <dbReference type="ChEBI" id="CHEBI:15378"/>
        <dbReference type="ChEBI" id="CHEBI:57856"/>
        <dbReference type="ChEBI" id="CHEBI:59789"/>
        <dbReference type="ChEBI" id="CHEBI:138061"/>
        <dbReference type="ChEBI" id="CHEBI:138317"/>
        <dbReference type="EC" id="2.1.1.244"/>
    </reaction>
</comment>
<evidence type="ECO:0000256" key="3">
    <source>
        <dbReference type="ARBA" id="ARBA00022679"/>
    </source>
</evidence>
<evidence type="ECO:0000256" key="2">
    <source>
        <dbReference type="ARBA" id="ARBA00022603"/>
    </source>
</evidence>
<dbReference type="EMBL" id="ML978121">
    <property type="protein sequence ID" value="KAF2104718.1"/>
    <property type="molecule type" value="Genomic_DNA"/>
</dbReference>
<dbReference type="InterPro" id="IPR008576">
    <property type="entry name" value="MeTrfase_NTM1"/>
</dbReference>
<gene>
    <name evidence="12" type="ORF">NA57DRAFT_12379</name>
</gene>
<dbReference type="PIRSF" id="PIRSF016958">
    <property type="entry name" value="DUF858_MeTrfase_lik"/>
    <property type="match status" value="1"/>
</dbReference>
<comment type="catalytic activity">
    <reaction evidence="9">
        <text>N-terminal L-prolyl-L-prolyl-L-lysyl-[protein] + 2 S-adenosyl-L-methionine = N-terminal N,N-dimethyl-L-prolyl-L-prolyl-L-lysyl-[protein] + 2 S-adenosyl-L-homocysteine + 2 H(+)</text>
        <dbReference type="Rhea" id="RHEA:54736"/>
        <dbReference type="Rhea" id="RHEA-COMP:13787"/>
        <dbReference type="Rhea" id="RHEA-COMP:13974"/>
        <dbReference type="ChEBI" id="CHEBI:15378"/>
        <dbReference type="ChEBI" id="CHEBI:57856"/>
        <dbReference type="ChEBI" id="CHEBI:59789"/>
        <dbReference type="ChEBI" id="CHEBI:138059"/>
        <dbReference type="ChEBI" id="CHEBI:138318"/>
        <dbReference type="EC" id="2.1.1.244"/>
    </reaction>
</comment>
<dbReference type="CDD" id="cd02440">
    <property type="entry name" value="AdoMet_MTases"/>
    <property type="match status" value="1"/>
</dbReference>
<dbReference type="PANTHER" id="PTHR12753:SF0">
    <property type="entry name" value="ALPHA N-TERMINAL PROTEIN METHYLTRANSFERASE 1"/>
    <property type="match status" value="1"/>
</dbReference>
<protein>
    <recommendedName>
        <fullName evidence="6">Alpha N-terminal protein methyltransferase 1</fullName>
        <ecNumber evidence="5">2.1.1.244</ecNumber>
    </recommendedName>
    <alternativeName>
        <fullName evidence="7">X-Pro-Lys N-terminal protein methyltransferase 1</fullName>
    </alternativeName>
</protein>
<evidence type="ECO:0000256" key="9">
    <source>
        <dbReference type="ARBA" id="ARBA00047885"/>
    </source>
</evidence>
<evidence type="ECO:0000256" key="11">
    <source>
        <dbReference type="PIRSR" id="PIRSR016958-1"/>
    </source>
</evidence>
<evidence type="ECO:0000256" key="6">
    <source>
        <dbReference type="ARBA" id="ARBA00039449"/>
    </source>
</evidence>
<evidence type="ECO:0000313" key="12">
    <source>
        <dbReference type="EMBL" id="KAF2104718.1"/>
    </source>
</evidence>
<organism evidence="12 13">
    <name type="scientific">Rhizodiscina lignyota</name>
    <dbReference type="NCBI Taxonomy" id="1504668"/>
    <lineage>
        <taxon>Eukaryota</taxon>
        <taxon>Fungi</taxon>
        <taxon>Dikarya</taxon>
        <taxon>Ascomycota</taxon>
        <taxon>Pezizomycotina</taxon>
        <taxon>Dothideomycetes</taxon>
        <taxon>Pleosporomycetidae</taxon>
        <taxon>Aulographales</taxon>
        <taxon>Rhizodiscinaceae</taxon>
        <taxon>Rhizodiscina</taxon>
    </lineage>
</organism>
<keyword evidence="2" id="KW-0489">Methyltransferase</keyword>
<dbReference type="GO" id="GO:0071885">
    <property type="term" value="F:N-terminal protein N-methyltransferase activity"/>
    <property type="evidence" value="ECO:0007669"/>
    <property type="project" value="UniProtKB-EC"/>
</dbReference>
<dbReference type="Pfam" id="PF05891">
    <property type="entry name" value="Methyltransf_PK"/>
    <property type="match status" value="1"/>
</dbReference>
<evidence type="ECO:0000256" key="7">
    <source>
        <dbReference type="ARBA" id="ARBA00043129"/>
    </source>
</evidence>
<feature type="binding site" evidence="11">
    <location>
        <position position="64"/>
    </location>
    <ligand>
        <name>S-adenosyl-L-methionine</name>
        <dbReference type="ChEBI" id="CHEBI:59789"/>
    </ligand>
</feature>
<dbReference type="SUPFAM" id="SSF53335">
    <property type="entry name" value="S-adenosyl-L-methionine-dependent methyltransferases"/>
    <property type="match status" value="1"/>
</dbReference>
<evidence type="ECO:0000256" key="5">
    <source>
        <dbReference type="ARBA" id="ARBA00039112"/>
    </source>
</evidence>
<comment type="catalytic activity">
    <reaction evidence="10">
        <text>N-terminal L-alanyl-L-prolyl-L-lysyl-[protein] + 3 S-adenosyl-L-methionine = N-terminal N,N,N-trimethyl-L-alanyl-L-prolyl-L-lysyl-[protein] + 3 S-adenosyl-L-homocysteine + 3 H(+)</text>
        <dbReference type="Rhea" id="RHEA:54712"/>
        <dbReference type="Rhea" id="RHEA-COMP:13785"/>
        <dbReference type="Rhea" id="RHEA-COMP:13971"/>
        <dbReference type="ChEBI" id="CHEBI:15378"/>
        <dbReference type="ChEBI" id="CHEBI:57856"/>
        <dbReference type="ChEBI" id="CHEBI:59789"/>
        <dbReference type="ChEBI" id="CHEBI:138057"/>
        <dbReference type="ChEBI" id="CHEBI:138315"/>
        <dbReference type="EC" id="2.1.1.244"/>
    </reaction>
</comment>
<proteinExistence type="inferred from homology"/>
<feature type="non-terminal residue" evidence="12">
    <location>
        <position position="218"/>
    </location>
</feature>
<dbReference type="Gene3D" id="3.40.50.150">
    <property type="entry name" value="Vaccinia Virus protein VP39"/>
    <property type="match status" value="1"/>
</dbReference>
<dbReference type="GO" id="GO:0032259">
    <property type="term" value="P:methylation"/>
    <property type="evidence" value="ECO:0007669"/>
    <property type="project" value="UniProtKB-KW"/>
</dbReference>
<dbReference type="PANTHER" id="PTHR12753">
    <property type="entry name" value="AD-003 - RELATED"/>
    <property type="match status" value="1"/>
</dbReference>
<dbReference type="InterPro" id="IPR029063">
    <property type="entry name" value="SAM-dependent_MTases_sf"/>
</dbReference>
<dbReference type="EC" id="2.1.1.244" evidence="5"/>
<evidence type="ECO:0000256" key="10">
    <source>
        <dbReference type="ARBA" id="ARBA00048167"/>
    </source>
</evidence>
<dbReference type="AlphaFoldDB" id="A0A9P4IRH3"/>
<comment type="similarity">
    <text evidence="1">Belongs to the methyltransferase superfamily. NTM1 family.</text>
</comment>
<dbReference type="Proteomes" id="UP000799772">
    <property type="component" value="Unassembled WGS sequence"/>
</dbReference>
<accession>A0A9P4IRH3</accession>
<evidence type="ECO:0000313" key="13">
    <source>
        <dbReference type="Proteomes" id="UP000799772"/>
    </source>
</evidence>
<keyword evidence="3" id="KW-0808">Transferase</keyword>
<name>A0A9P4IRH3_9PEZI</name>
<reference evidence="12" key="1">
    <citation type="journal article" date="2020" name="Stud. Mycol.">
        <title>101 Dothideomycetes genomes: a test case for predicting lifestyles and emergence of pathogens.</title>
        <authorList>
            <person name="Haridas S."/>
            <person name="Albert R."/>
            <person name="Binder M."/>
            <person name="Bloem J."/>
            <person name="Labutti K."/>
            <person name="Salamov A."/>
            <person name="Andreopoulos B."/>
            <person name="Baker S."/>
            <person name="Barry K."/>
            <person name="Bills G."/>
            <person name="Bluhm B."/>
            <person name="Cannon C."/>
            <person name="Castanera R."/>
            <person name="Culley D."/>
            <person name="Daum C."/>
            <person name="Ezra D."/>
            <person name="Gonzalez J."/>
            <person name="Henrissat B."/>
            <person name="Kuo A."/>
            <person name="Liang C."/>
            <person name="Lipzen A."/>
            <person name="Lutzoni F."/>
            <person name="Magnuson J."/>
            <person name="Mondo S."/>
            <person name="Nolan M."/>
            <person name="Ohm R."/>
            <person name="Pangilinan J."/>
            <person name="Park H.-J."/>
            <person name="Ramirez L."/>
            <person name="Alfaro M."/>
            <person name="Sun H."/>
            <person name="Tritt A."/>
            <person name="Yoshinaga Y."/>
            <person name="Zwiers L.-H."/>
            <person name="Turgeon B."/>
            <person name="Goodwin S."/>
            <person name="Spatafora J."/>
            <person name="Crous P."/>
            <person name="Grigoriev I."/>
        </authorList>
    </citation>
    <scope>NUCLEOTIDE SEQUENCE</scope>
    <source>
        <strain evidence="12">CBS 133067</strain>
    </source>
</reference>
<evidence type="ECO:0000256" key="4">
    <source>
        <dbReference type="ARBA" id="ARBA00022691"/>
    </source>
</evidence>
<evidence type="ECO:0000256" key="8">
    <source>
        <dbReference type="ARBA" id="ARBA00047306"/>
    </source>
</evidence>
<keyword evidence="13" id="KW-1185">Reference proteome</keyword>
<feature type="binding site" evidence="11">
    <location>
        <position position="130"/>
    </location>
    <ligand>
        <name>S-adenosyl-L-methionine</name>
        <dbReference type="ChEBI" id="CHEBI:59789"/>
    </ligand>
</feature>